<feature type="region of interest" description="Disordered" evidence="3">
    <location>
        <begin position="128"/>
        <end position="154"/>
    </location>
</feature>
<protein>
    <submittedName>
        <fullName evidence="5">MerR family transcriptional regulator</fullName>
    </submittedName>
</protein>
<dbReference type="EMBL" id="LJGU01000118">
    <property type="protein sequence ID" value="OEV03583.1"/>
    <property type="molecule type" value="Genomic_DNA"/>
</dbReference>
<evidence type="ECO:0000313" key="5">
    <source>
        <dbReference type="EMBL" id="OEV03583.1"/>
    </source>
</evidence>
<dbReference type="PANTHER" id="PTHR30204:SF98">
    <property type="entry name" value="HTH-TYPE TRANSCRIPTIONAL REGULATOR ADHR"/>
    <property type="match status" value="1"/>
</dbReference>
<dbReference type="CDD" id="cd01109">
    <property type="entry name" value="HTH_YyaN"/>
    <property type="match status" value="1"/>
</dbReference>
<dbReference type="Proteomes" id="UP000176101">
    <property type="component" value="Unassembled WGS sequence"/>
</dbReference>
<dbReference type="SUPFAM" id="SSF46955">
    <property type="entry name" value="Putative DNA-binding domain"/>
    <property type="match status" value="1"/>
</dbReference>
<keyword evidence="2" id="KW-0175">Coiled coil</keyword>
<accession>A0A1E7KI53</accession>
<evidence type="ECO:0000313" key="6">
    <source>
        <dbReference type="Proteomes" id="UP000176101"/>
    </source>
</evidence>
<feature type="compositionally biased region" description="Basic and acidic residues" evidence="3">
    <location>
        <begin position="130"/>
        <end position="141"/>
    </location>
</feature>
<sequence length="154" mass="17331">MDAVGIRKVSELTGLSIDTLRWYEREGLLPLVEREPGGRRRYSPAAVRFVRLVQALRRTGMPVQDVRAFVRMGSGVEWHGRRAALLEEHAEAIERHIAQLQRDLTVVRDKIAHHRELAERGLDCEDEIDLAEHGSRAKSPDDSEAGGTGDTTEE</sequence>
<dbReference type="PROSITE" id="PS50937">
    <property type="entry name" value="HTH_MERR_2"/>
    <property type="match status" value="1"/>
</dbReference>
<dbReference type="SMART" id="SM00422">
    <property type="entry name" value="HTH_MERR"/>
    <property type="match status" value="1"/>
</dbReference>
<feature type="coiled-coil region" evidence="2">
    <location>
        <begin position="83"/>
        <end position="110"/>
    </location>
</feature>
<dbReference type="GO" id="GO:0003700">
    <property type="term" value="F:DNA-binding transcription factor activity"/>
    <property type="evidence" value="ECO:0007669"/>
    <property type="project" value="InterPro"/>
</dbReference>
<dbReference type="PATRIC" id="fig|1075402.3.peg.3032"/>
<keyword evidence="6" id="KW-1185">Reference proteome</keyword>
<evidence type="ECO:0000256" key="1">
    <source>
        <dbReference type="ARBA" id="ARBA00023125"/>
    </source>
</evidence>
<evidence type="ECO:0000256" key="2">
    <source>
        <dbReference type="SAM" id="Coils"/>
    </source>
</evidence>
<evidence type="ECO:0000256" key="3">
    <source>
        <dbReference type="SAM" id="MobiDB-lite"/>
    </source>
</evidence>
<keyword evidence="1" id="KW-0238">DNA-binding</keyword>
<reference evidence="5 6" key="1">
    <citation type="journal article" date="2016" name="Front. Microbiol.">
        <title>Comparative Genomics Analysis of Streptomyces Species Reveals Their Adaptation to the Marine Environment and Their Diversity at the Genomic Level.</title>
        <authorList>
            <person name="Tian X."/>
            <person name="Zhang Z."/>
            <person name="Yang T."/>
            <person name="Chen M."/>
            <person name="Li J."/>
            <person name="Chen F."/>
            <person name="Yang J."/>
            <person name="Li W."/>
            <person name="Zhang B."/>
            <person name="Zhang Z."/>
            <person name="Wu J."/>
            <person name="Zhang C."/>
            <person name="Long L."/>
            <person name="Xiao J."/>
        </authorList>
    </citation>
    <scope>NUCLEOTIDE SEQUENCE [LARGE SCALE GENOMIC DNA]</scope>
    <source>
        <strain evidence="5 6">SCSIO 02100</strain>
    </source>
</reference>
<organism evidence="5 6">
    <name type="scientific">Streptomyces oceani</name>
    <dbReference type="NCBI Taxonomy" id="1075402"/>
    <lineage>
        <taxon>Bacteria</taxon>
        <taxon>Bacillati</taxon>
        <taxon>Actinomycetota</taxon>
        <taxon>Actinomycetes</taxon>
        <taxon>Kitasatosporales</taxon>
        <taxon>Streptomycetaceae</taxon>
        <taxon>Streptomyces</taxon>
    </lineage>
</organism>
<proteinExistence type="predicted"/>
<feature type="domain" description="HTH merR-type" evidence="4">
    <location>
        <begin position="6"/>
        <end position="72"/>
    </location>
</feature>
<evidence type="ECO:0000259" key="4">
    <source>
        <dbReference type="PROSITE" id="PS50937"/>
    </source>
</evidence>
<dbReference type="InterPro" id="IPR047057">
    <property type="entry name" value="MerR_fam"/>
</dbReference>
<dbReference type="Gene3D" id="1.10.1660.10">
    <property type="match status" value="1"/>
</dbReference>
<dbReference type="GO" id="GO:0003677">
    <property type="term" value="F:DNA binding"/>
    <property type="evidence" value="ECO:0007669"/>
    <property type="project" value="UniProtKB-KW"/>
</dbReference>
<dbReference type="AlphaFoldDB" id="A0A1E7KI53"/>
<dbReference type="InterPro" id="IPR000551">
    <property type="entry name" value="MerR-type_HTH_dom"/>
</dbReference>
<name>A0A1E7KI53_9ACTN</name>
<comment type="caution">
    <text evidence="5">The sequence shown here is derived from an EMBL/GenBank/DDBJ whole genome shotgun (WGS) entry which is preliminary data.</text>
</comment>
<dbReference type="STRING" id="1075402.AN216_11020"/>
<dbReference type="Pfam" id="PF13411">
    <property type="entry name" value="MerR_1"/>
    <property type="match status" value="1"/>
</dbReference>
<gene>
    <name evidence="5" type="ORF">AN216_11020</name>
</gene>
<dbReference type="PANTHER" id="PTHR30204">
    <property type="entry name" value="REDOX-CYCLING DRUG-SENSING TRANSCRIPTIONAL ACTIVATOR SOXR"/>
    <property type="match status" value="1"/>
</dbReference>
<dbReference type="PRINTS" id="PR00040">
    <property type="entry name" value="HTHMERR"/>
</dbReference>
<dbReference type="InterPro" id="IPR009061">
    <property type="entry name" value="DNA-bd_dom_put_sf"/>
</dbReference>